<evidence type="ECO:0000256" key="3">
    <source>
        <dbReference type="ARBA" id="ARBA00010008"/>
    </source>
</evidence>
<organism evidence="15 16">
    <name type="scientific">Neorickettsia helminthoeca str. Oregon</name>
    <dbReference type="NCBI Taxonomy" id="1286528"/>
    <lineage>
        <taxon>Bacteria</taxon>
        <taxon>Pseudomonadati</taxon>
        <taxon>Pseudomonadota</taxon>
        <taxon>Alphaproteobacteria</taxon>
        <taxon>Rickettsiales</taxon>
        <taxon>Anaplasmataceae</taxon>
        <taxon>Neorickettsia</taxon>
    </lineage>
</organism>
<keyword evidence="8" id="KW-0093">Biotin biosynthesis</keyword>
<evidence type="ECO:0000256" key="8">
    <source>
        <dbReference type="ARBA" id="ARBA00022756"/>
    </source>
</evidence>
<comment type="cofactor">
    <cofactor evidence="1 13">
        <name>pyridoxal 5'-phosphate</name>
        <dbReference type="ChEBI" id="CHEBI:597326"/>
    </cofactor>
</comment>
<dbReference type="Pfam" id="PF00155">
    <property type="entry name" value="Aminotran_1_2"/>
    <property type="match status" value="1"/>
</dbReference>
<evidence type="ECO:0000256" key="1">
    <source>
        <dbReference type="ARBA" id="ARBA00001933"/>
    </source>
</evidence>
<dbReference type="Proteomes" id="UP000023755">
    <property type="component" value="Chromosome"/>
</dbReference>
<comment type="pathway">
    <text evidence="2">Cofactor biosynthesis; biotin biosynthesis.</text>
</comment>
<evidence type="ECO:0000256" key="13">
    <source>
        <dbReference type="RuleBase" id="RU003693"/>
    </source>
</evidence>
<comment type="similarity">
    <text evidence="3">Belongs to the class-II pyridoxal-phosphate-dependent aminotransferase family. BioF subfamily.</text>
</comment>
<dbReference type="PANTHER" id="PTHR13693:SF100">
    <property type="entry name" value="8-AMINO-7-OXONONANOATE SYNTHASE"/>
    <property type="match status" value="1"/>
</dbReference>
<gene>
    <name evidence="15" type="ORF">NHE_0587</name>
</gene>
<dbReference type="GO" id="GO:0008483">
    <property type="term" value="F:transaminase activity"/>
    <property type="evidence" value="ECO:0007669"/>
    <property type="project" value="UniProtKB-KW"/>
</dbReference>
<evidence type="ECO:0000256" key="6">
    <source>
        <dbReference type="ARBA" id="ARBA00017999"/>
    </source>
</evidence>
<protein>
    <recommendedName>
        <fullName evidence="6">5-aminolevulinate synthase</fullName>
        <ecNumber evidence="5">2.3.1.47</ecNumber>
    </recommendedName>
    <alternativeName>
        <fullName evidence="10">7-keto-8-amino-pelargonic acid synthase</fullName>
    </alternativeName>
    <alternativeName>
        <fullName evidence="11">8-amino-7-ketopelargonate synthase</fullName>
    </alternativeName>
</protein>
<dbReference type="HOGENOM" id="CLU_015846_11_2_5"/>
<dbReference type="PANTHER" id="PTHR13693">
    <property type="entry name" value="CLASS II AMINOTRANSFERASE/8-AMINO-7-OXONONANOATE SYNTHASE"/>
    <property type="match status" value="1"/>
</dbReference>
<comment type="catalytic activity">
    <reaction evidence="12">
        <text>6-carboxyhexanoyl-[ACP] + L-alanine + H(+) = (8S)-8-amino-7-oxononanoate + holo-[ACP] + CO2</text>
        <dbReference type="Rhea" id="RHEA:42288"/>
        <dbReference type="Rhea" id="RHEA-COMP:9685"/>
        <dbReference type="Rhea" id="RHEA-COMP:9955"/>
        <dbReference type="ChEBI" id="CHEBI:15378"/>
        <dbReference type="ChEBI" id="CHEBI:16526"/>
        <dbReference type="ChEBI" id="CHEBI:57972"/>
        <dbReference type="ChEBI" id="CHEBI:64479"/>
        <dbReference type="ChEBI" id="CHEBI:78846"/>
        <dbReference type="ChEBI" id="CHEBI:149468"/>
        <dbReference type="EC" id="2.3.1.47"/>
    </reaction>
</comment>
<proteinExistence type="inferred from homology"/>
<dbReference type="EC" id="2.3.1.47" evidence="5"/>
<evidence type="ECO:0000256" key="5">
    <source>
        <dbReference type="ARBA" id="ARBA00013187"/>
    </source>
</evidence>
<feature type="domain" description="Aminotransferase class I/classII large" evidence="14">
    <location>
        <begin position="1"/>
        <end position="339"/>
    </location>
</feature>
<keyword evidence="9 13" id="KW-0663">Pyridoxal phosphate</keyword>
<name>X5HM64_9RICK</name>
<dbReference type="GO" id="GO:0030170">
    <property type="term" value="F:pyridoxal phosphate binding"/>
    <property type="evidence" value="ECO:0007669"/>
    <property type="project" value="InterPro"/>
</dbReference>
<dbReference type="InterPro" id="IPR050087">
    <property type="entry name" value="AON_synthase_class-II"/>
</dbReference>
<keyword evidence="15" id="KW-0032">Aminotransferase</keyword>
<dbReference type="InterPro" id="IPR004839">
    <property type="entry name" value="Aminotransferase_I/II_large"/>
</dbReference>
<evidence type="ECO:0000256" key="2">
    <source>
        <dbReference type="ARBA" id="ARBA00004746"/>
    </source>
</evidence>
<evidence type="ECO:0000259" key="14">
    <source>
        <dbReference type="Pfam" id="PF00155"/>
    </source>
</evidence>
<dbReference type="AlphaFoldDB" id="X5HM64"/>
<comment type="subunit">
    <text evidence="4">Homodimer.</text>
</comment>
<evidence type="ECO:0000313" key="15">
    <source>
        <dbReference type="EMBL" id="AHX11525.1"/>
    </source>
</evidence>
<dbReference type="GO" id="GO:0008710">
    <property type="term" value="F:8-amino-7-oxononanoate synthase activity"/>
    <property type="evidence" value="ECO:0007669"/>
    <property type="project" value="UniProtKB-EC"/>
</dbReference>
<evidence type="ECO:0000313" key="16">
    <source>
        <dbReference type="Proteomes" id="UP000023755"/>
    </source>
</evidence>
<keyword evidence="7 15" id="KW-0808">Transferase</keyword>
<dbReference type="SUPFAM" id="SSF53383">
    <property type="entry name" value="PLP-dependent transferases"/>
    <property type="match status" value="1"/>
</dbReference>
<evidence type="ECO:0000256" key="7">
    <source>
        <dbReference type="ARBA" id="ARBA00022679"/>
    </source>
</evidence>
<evidence type="ECO:0000256" key="9">
    <source>
        <dbReference type="ARBA" id="ARBA00022898"/>
    </source>
</evidence>
<evidence type="ECO:0000256" key="10">
    <source>
        <dbReference type="ARBA" id="ARBA00032610"/>
    </source>
</evidence>
<dbReference type="InterPro" id="IPR001917">
    <property type="entry name" value="Aminotrans_II_pyridoxalP_BS"/>
</dbReference>
<dbReference type="Gene3D" id="3.40.640.10">
    <property type="entry name" value="Type I PLP-dependent aspartate aminotransferase-like (Major domain)"/>
    <property type="match status" value="1"/>
</dbReference>
<sequence>MDFSTNDYLGLSKSRELLEAAYSHGMNAGVGATGSRILSGNSNLFSELEQQIAKDKKTEAALIMNSGFQTNMTVLAGLLDKSVLMERPIVFFDRLNHSSLYQAIFLSRAELVRYRHCDIEHLSHLIKKYAQDKRTKFIVTETLFGMDGDIPDIHGIIKLARQYNAILYLDEAHATGVLGNNGYGISTDFDLSNITHVIMGTFSKAVGVFGSYIASSKMIRRYLINKCTGFIYSTTLPPMLLGAIAKSWEKIASMSGARTELMAKASRLRMELQKRKYDVGTSATHIIPLILKEEEKTTELQRILLGKGFRVSAVRPPTVPANTSRIRIALCTFHSEEDTSSLVRCMDNKISLGLSTLHPRN</sequence>
<reference evidence="15 16" key="1">
    <citation type="submission" date="2014-03" db="EMBL/GenBank/DDBJ databases">
        <title>Sequencing and Comparison of Genomes and Transcriptome Profiles of Human Ehrlichiosis Agents.</title>
        <authorList>
            <person name="Lin M."/>
            <person name="Daugherty S.C."/>
            <person name="Nagaraj S."/>
            <person name="Cheng Z."/>
            <person name="Xiong Q."/>
            <person name="Lin F.-Y."/>
            <person name="Sengamalay N."/>
            <person name="Ott S."/>
            <person name="Godinez A."/>
            <person name="Tallon L.J."/>
            <person name="Sadzewicz L."/>
            <person name="Fraser C.M."/>
            <person name="Dunning Hotopp J.C."/>
            <person name="Rikihisa Y."/>
        </authorList>
    </citation>
    <scope>NUCLEOTIDE SEQUENCE [LARGE SCALE GENOMIC DNA]</scope>
    <source>
        <strain evidence="15 16">Oregon</strain>
    </source>
</reference>
<evidence type="ECO:0000256" key="4">
    <source>
        <dbReference type="ARBA" id="ARBA00011738"/>
    </source>
</evidence>
<evidence type="ECO:0000256" key="12">
    <source>
        <dbReference type="ARBA" id="ARBA00047715"/>
    </source>
</evidence>
<dbReference type="InterPro" id="IPR015421">
    <property type="entry name" value="PyrdxlP-dep_Trfase_major"/>
</dbReference>
<dbReference type="STRING" id="1286528.NHE_0587"/>
<evidence type="ECO:0000256" key="11">
    <source>
        <dbReference type="ARBA" id="ARBA00033381"/>
    </source>
</evidence>
<accession>X5HM64</accession>
<dbReference type="EMBL" id="CP007481">
    <property type="protein sequence ID" value="AHX11525.1"/>
    <property type="molecule type" value="Genomic_DNA"/>
</dbReference>
<dbReference type="InterPro" id="IPR015424">
    <property type="entry name" value="PyrdxlP-dep_Trfase"/>
</dbReference>
<dbReference type="InterPro" id="IPR015422">
    <property type="entry name" value="PyrdxlP-dep_Trfase_small"/>
</dbReference>
<dbReference type="PROSITE" id="PS00599">
    <property type="entry name" value="AA_TRANSFER_CLASS_2"/>
    <property type="match status" value="1"/>
</dbReference>
<dbReference type="GO" id="GO:0009102">
    <property type="term" value="P:biotin biosynthetic process"/>
    <property type="evidence" value="ECO:0007669"/>
    <property type="project" value="UniProtKB-KW"/>
</dbReference>
<dbReference type="KEGG" id="nhm:NHE_0587"/>
<dbReference type="Gene3D" id="3.90.1150.10">
    <property type="entry name" value="Aspartate Aminotransferase, domain 1"/>
    <property type="match status" value="1"/>
</dbReference>
<keyword evidence="16" id="KW-1185">Reference proteome</keyword>